<gene>
    <name evidence="1" type="ordered locus">Ctha_2269</name>
</gene>
<sequence>MKIVNPLYDKAFKYLMANDKFAKKVLSVILDVEVEEVTLDQQETIFPDEKRQLTLFRLDFKAVIKEADGSRKTVLIELQKSKFSTDIQRFRNYLGANYMAKPKKREDESAMAEYQAAYPIITIYILGYNMEDLPYMAVTVNREIIDSVSKERLNVKSFFVEHLTHQSHIIQVRRLPKERRTRLEKFLTLFNQKWISKEADYILELEETPEEFADMVEYLRSPLMDESFRRNLEAEEEIDRIFDEQEAKYIKKNSRSRSSKS</sequence>
<dbReference type="Proteomes" id="UP000001208">
    <property type="component" value="Chromosome"/>
</dbReference>
<dbReference type="RefSeq" id="WP_012500803.1">
    <property type="nucleotide sequence ID" value="NC_011026.1"/>
</dbReference>
<evidence type="ECO:0008006" key="3">
    <source>
        <dbReference type="Google" id="ProtNLM"/>
    </source>
</evidence>
<reference evidence="1 2" key="1">
    <citation type="submission" date="2008-06" db="EMBL/GenBank/DDBJ databases">
        <title>Complete sequence of Chloroherpeton thalassium ATCC 35110.</title>
        <authorList>
            <consortium name="US DOE Joint Genome Institute"/>
            <person name="Lucas S."/>
            <person name="Copeland A."/>
            <person name="Lapidus A."/>
            <person name="Glavina del Rio T."/>
            <person name="Dalin E."/>
            <person name="Tice H."/>
            <person name="Bruce D."/>
            <person name="Goodwin L."/>
            <person name="Pitluck S."/>
            <person name="Schmutz J."/>
            <person name="Larimer F."/>
            <person name="Land M."/>
            <person name="Hauser L."/>
            <person name="Kyrpides N."/>
            <person name="Mikhailova N."/>
            <person name="Liu Z."/>
            <person name="Li T."/>
            <person name="Zhao F."/>
            <person name="Overmann J."/>
            <person name="Bryant D.A."/>
            <person name="Richardson P."/>
        </authorList>
    </citation>
    <scope>NUCLEOTIDE SEQUENCE [LARGE SCALE GENOMIC DNA]</scope>
    <source>
        <strain evidence="2">ATCC 35110 / GB-78</strain>
    </source>
</reference>
<accession>B3QWG0</accession>
<dbReference type="eggNOG" id="ENOG5032VHS">
    <property type="taxonomic scope" value="Bacteria"/>
</dbReference>
<dbReference type="HOGENOM" id="CLU_072535_0_0_10"/>
<keyword evidence="2" id="KW-1185">Reference proteome</keyword>
<organism evidence="1 2">
    <name type="scientific">Chloroherpeton thalassium (strain ATCC 35110 / GB-78)</name>
    <dbReference type="NCBI Taxonomy" id="517418"/>
    <lineage>
        <taxon>Bacteria</taxon>
        <taxon>Pseudomonadati</taxon>
        <taxon>Chlorobiota</taxon>
        <taxon>Chlorobiia</taxon>
        <taxon>Chlorobiales</taxon>
        <taxon>Chloroherpetonaceae</taxon>
        <taxon>Chloroherpeton</taxon>
    </lineage>
</organism>
<name>B3QWG0_CHLT3</name>
<evidence type="ECO:0000313" key="2">
    <source>
        <dbReference type="Proteomes" id="UP000001208"/>
    </source>
</evidence>
<protein>
    <recommendedName>
        <fullName evidence="3">Transposase (putative) YhgA-like domain-containing protein</fullName>
    </recommendedName>
</protein>
<proteinExistence type="predicted"/>
<dbReference type="AlphaFoldDB" id="B3QWG0"/>
<dbReference type="EMBL" id="CP001100">
    <property type="protein sequence ID" value="ACF14720.1"/>
    <property type="molecule type" value="Genomic_DNA"/>
</dbReference>
<evidence type="ECO:0000313" key="1">
    <source>
        <dbReference type="EMBL" id="ACF14720.1"/>
    </source>
</evidence>
<dbReference type="STRING" id="517418.Ctha_2269"/>
<dbReference type="KEGG" id="cts:Ctha_2269"/>